<gene>
    <name evidence="1" type="ORF">CCMP2556_LOCUS33712</name>
</gene>
<comment type="caution">
    <text evidence="1">The sequence shown here is derived from an EMBL/GenBank/DDBJ whole genome shotgun (WGS) entry which is preliminary data.</text>
</comment>
<reference evidence="1 2" key="1">
    <citation type="submission" date="2024-02" db="EMBL/GenBank/DDBJ databases">
        <authorList>
            <person name="Chen Y."/>
            <person name="Shah S."/>
            <person name="Dougan E. K."/>
            <person name="Thang M."/>
            <person name="Chan C."/>
        </authorList>
    </citation>
    <scope>NUCLEOTIDE SEQUENCE [LARGE SCALE GENOMIC DNA]</scope>
</reference>
<organism evidence="1 2">
    <name type="scientific">Durusdinium trenchii</name>
    <dbReference type="NCBI Taxonomy" id="1381693"/>
    <lineage>
        <taxon>Eukaryota</taxon>
        <taxon>Sar</taxon>
        <taxon>Alveolata</taxon>
        <taxon>Dinophyceae</taxon>
        <taxon>Suessiales</taxon>
        <taxon>Symbiodiniaceae</taxon>
        <taxon>Durusdinium</taxon>
    </lineage>
</organism>
<name>A0ABP0NXW4_9DINO</name>
<protein>
    <submittedName>
        <fullName evidence="1">Uncharacterized protein</fullName>
    </submittedName>
</protein>
<keyword evidence="2" id="KW-1185">Reference proteome</keyword>
<dbReference type="Proteomes" id="UP001642484">
    <property type="component" value="Unassembled WGS sequence"/>
</dbReference>
<evidence type="ECO:0000313" key="2">
    <source>
        <dbReference type="Proteomes" id="UP001642484"/>
    </source>
</evidence>
<accession>A0ABP0NXW4</accession>
<sequence length="266" mass="30548">MKHQELVEWMEIRWGYRFEGAPVVYNEQEWLCFDFPTCPAKLYLADLEDWAATRYLQARLVDTGGIDYWQGGVHYWHSKVIFLSPDRSAVEVAFNSLGRRWRGAGENFDYAQVEVKRAQQLHEESFGDASWYSFQHTATLARQMSYEDVVRAVATVAWEYPYFTWDEAGTFQKCQPPGIKEGHCRIFADRLLRSGVLTEEEAAQLPVDMDSWERLEAPKTSAFPRSATRGQCSCVDCWTAWTAVAVSLAMAVASVGRWVKGTNEER</sequence>
<proteinExistence type="predicted"/>
<evidence type="ECO:0000313" key="1">
    <source>
        <dbReference type="EMBL" id="CAK9068625.1"/>
    </source>
</evidence>
<dbReference type="EMBL" id="CAXAMN010022350">
    <property type="protein sequence ID" value="CAK9068625.1"/>
    <property type="molecule type" value="Genomic_DNA"/>
</dbReference>